<dbReference type="AlphaFoldDB" id="A0A443R9S9"/>
<dbReference type="Pfam" id="PF08583">
    <property type="entry name" value="Cmc1"/>
    <property type="match status" value="1"/>
</dbReference>
<sequence length="114" mass="13765">DPEDKSLRKVEKEVLIPKLIRDRVRQEHCAEYANGNIDCRFAICNTFEKCGKDHGLLLTFKCRQENRAMVECMTKWYRDENLIKECTEEYLRMRSEYRRTGIGQKTKRKEREMI</sequence>
<evidence type="ECO:0000256" key="3">
    <source>
        <dbReference type="RuleBase" id="RU364104"/>
    </source>
</evidence>
<keyword evidence="5" id="KW-1185">Reference proteome</keyword>
<comment type="caution">
    <text evidence="4">The sequence shown here is derived from an EMBL/GenBank/DDBJ whole genome shotgun (WGS) entry which is preliminary data.</text>
</comment>
<evidence type="ECO:0000313" key="4">
    <source>
        <dbReference type="EMBL" id="RWS12031.1"/>
    </source>
</evidence>
<dbReference type="InterPro" id="IPR013892">
    <property type="entry name" value="Cyt_c_biogenesis_Cmc1-like"/>
</dbReference>
<dbReference type="Proteomes" id="UP000285301">
    <property type="component" value="Unassembled WGS sequence"/>
</dbReference>
<gene>
    <name evidence="4" type="ORF">B4U79_05486</name>
</gene>
<evidence type="ECO:0000256" key="2">
    <source>
        <dbReference type="ARBA" id="ARBA00023157"/>
    </source>
</evidence>
<feature type="non-terminal residue" evidence="4">
    <location>
        <position position="114"/>
    </location>
</feature>
<dbReference type="STRING" id="1965070.A0A443R9S9"/>
<keyword evidence="2" id="KW-1015">Disulfide bond</keyword>
<dbReference type="OrthoDB" id="6224010at2759"/>
<keyword evidence="3" id="KW-0496">Mitochondrion</keyword>
<name>A0A443R9S9_9ACAR</name>
<organism evidence="4 5">
    <name type="scientific">Dinothrombium tinctorium</name>
    <dbReference type="NCBI Taxonomy" id="1965070"/>
    <lineage>
        <taxon>Eukaryota</taxon>
        <taxon>Metazoa</taxon>
        <taxon>Ecdysozoa</taxon>
        <taxon>Arthropoda</taxon>
        <taxon>Chelicerata</taxon>
        <taxon>Arachnida</taxon>
        <taxon>Acari</taxon>
        <taxon>Acariformes</taxon>
        <taxon>Trombidiformes</taxon>
        <taxon>Prostigmata</taxon>
        <taxon>Anystina</taxon>
        <taxon>Parasitengona</taxon>
        <taxon>Trombidioidea</taxon>
        <taxon>Trombidiidae</taxon>
        <taxon>Dinothrombium</taxon>
    </lineage>
</organism>
<evidence type="ECO:0000313" key="5">
    <source>
        <dbReference type="Proteomes" id="UP000285301"/>
    </source>
</evidence>
<protein>
    <recommendedName>
        <fullName evidence="3">COX assembly mitochondrial protein</fullName>
    </recommendedName>
</protein>
<proteinExistence type="inferred from homology"/>
<dbReference type="EMBL" id="NCKU01001469">
    <property type="protein sequence ID" value="RWS12031.1"/>
    <property type="molecule type" value="Genomic_DNA"/>
</dbReference>
<reference evidence="4 5" key="1">
    <citation type="journal article" date="2018" name="Gigascience">
        <title>Genomes of trombidid mites reveal novel predicted allergens and laterally-transferred genes associated with secondary metabolism.</title>
        <authorList>
            <person name="Dong X."/>
            <person name="Chaisiri K."/>
            <person name="Xia D."/>
            <person name="Armstrong S.D."/>
            <person name="Fang Y."/>
            <person name="Donnelly M.J."/>
            <person name="Kadowaki T."/>
            <person name="McGarry J.W."/>
            <person name="Darby A.C."/>
            <person name="Makepeace B.L."/>
        </authorList>
    </citation>
    <scope>NUCLEOTIDE SEQUENCE [LARGE SCALE GENOMIC DNA]</scope>
    <source>
        <strain evidence="4">UoL-WK</strain>
    </source>
</reference>
<dbReference type="GO" id="GO:0005739">
    <property type="term" value="C:mitochondrion"/>
    <property type="evidence" value="ECO:0007669"/>
    <property type="project" value="UniProtKB-SubCell"/>
</dbReference>
<feature type="non-terminal residue" evidence="4">
    <location>
        <position position="1"/>
    </location>
</feature>
<comment type="subcellular location">
    <subcellularLocation>
        <location evidence="3">Mitochondrion</location>
    </subcellularLocation>
</comment>
<evidence type="ECO:0000256" key="1">
    <source>
        <dbReference type="ARBA" id="ARBA00007347"/>
    </source>
</evidence>
<accession>A0A443R9S9</accession>
<comment type="similarity">
    <text evidence="1 3">Belongs to the CMC family.</text>
</comment>